<keyword evidence="4" id="KW-1185">Reference proteome</keyword>
<organism evidence="3 4">
    <name type="scientific">Profundibacterium mesophilum KAUST100406-0324</name>
    <dbReference type="NCBI Taxonomy" id="1037889"/>
    <lineage>
        <taxon>Bacteria</taxon>
        <taxon>Pseudomonadati</taxon>
        <taxon>Pseudomonadota</taxon>
        <taxon>Alphaproteobacteria</taxon>
        <taxon>Rhodobacterales</taxon>
        <taxon>Roseobacteraceae</taxon>
        <taxon>Profundibacterium</taxon>
    </lineage>
</organism>
<comment type="caution">
    <text evidence="3">The sequence shown here is derived from an EMBL/GenBank/DDBJ whole genome shotgun (WGS) entry which is preliminary data.</text>
</comment>
<dbReference type="InterPro" id="IPR019494">
    <property type="entry name" value="FIST_C"/>
</dbReference>
<protein>
    <submittedName>
        <fullName evidence="3">FIST C domain containing protein</fullName>
    </submittedName>
</protein>
<dbReference type="PANTHER" id="PTHR40252:SF2">
    <property type="entry name" value="BLR0328 PROTEIN"/>
    <property type="match status" value="1"/>
</dbReference>
<sequence length="386" mass="40942">MDGGKPQSPDPALIEVGVSRGRNAQSAAREAAAQIDVARACFVQAFVPAHLAGPGLAEALAAVLPGVPVFGCTTAGQITPRGYEDDALLLIAFSRRHFRCASLLLSPLAPLSIEAVATSARRLAASFSHTAGWSRLALLFCDGLSKQEDILAAALEAGLDDVPVFGGSAADALEFSRTFVLHGGVFHPSAGLVLLLETDLEFAGIGFDHFVSTEKRMVVTRAIPEERLVLELNGAPAAAEYARLVGCAPSDLSPQVFAENPVLVRSRTVWHVRAIQGVAADGGLAFLSAIDDGLILTLGRSTEILRRLDQGLGGAPGAQARFILGFDCYLRKLEIEQKDLREAVSERLRAHNVLGFNTYGEQHLGVHVNQTFVGVAFHGPRRTGLE</sequence>
<dbReference type="Pfam" id="PF08495">
    <property type="entry name" value="FIST"/>
    <property type="match status" value="1"/>
</dbReference>
<evidence type="ECO:0000259" key="1">
    <source>
        <dbReference type="SMART" id="SM00897"/>
    </source>
</evidence>
<evidence type="ECO:0000313" key="4">
    <source>
        <dbReference type="Proteomes" id="UP000698242"/>
    </source>
</evidence>
<dbReference type="Proteomes" id="UP000698242">
    <property type="component" value="Unassembled WGS sequence"/>
</dbReference>
<evidence type="ECO:0000313" key="3">
    <source>
        <dbReference type="EMBL" id="KAF0674701.1"/>
    </source>
</evidence>
<proteinExistence type="predicted"/>
<name>A0A921TC54_9RHOB</name>
<reference evidence="3" key="1">
    <citation type="submission" date="2013-03" db="EMBL/GenBank/DDBJ databases">
        <title>Genome Sequence of the Profundibacterium mesophilum strain KAUST100406-0324T from Red Sea, a novel genus in the family Rhodobacteraceae.</title>
        <authorList>
            <person name="Essack M."/>
            <person name="Alam I."/>
            <person name="Lafi F."/>
            <person name="Alawi W."/>
            <person name="Kamanu F."/>
            <person name="Al-Suwailem A."/>
            <person name="Lee O.O."/>
            <person name="Xu Y."/>
            <person name="Bajic V."/>
            <person name="Qian P.-Y."/>
            <person name="Archer J."/>
        </authorList>
    </citation>
    <scope>NUCLEOTIDE SEQUENCE</scope>
    <source>
        <strain evidence="3">KAUST100406-0324</strain>
    </source>
</reference>
<dbReference type="EMBL" id="APKE01000036">
    <property type="protein sequence ID" value="KAF0674701.1"/>
    <property type="molecule type" value="Genomic_DNA"/>
</dbReference>
<dbReference type="PANTHER" id="PTHR40252">
    <property type="entry name" value="BLR0328 PROTEIN"/>
    <property type="match status" value="1"/>
</dbReference>
<gene>
    <name evidence="3" type="primary">gfdT</name>
    <name evidence="3" type="ORF">PMES_03084</name>
</gene>
<evidence type="ECO:0000259" key="2">
    <source>
        <dbReference type="SMART" id="SM01204"/>
    </source>
</evidence>
<feature type="domain" description="FIST C-domain" evidence="2">
    <location>
        <begin position="237"/>
        <end position="365"/>
    </location>
</feature>
<dbReference type="SMART" id="SM01204">
    <property type="entry name" value="FIST_C"/>
    <property type="match status" value="1"/>
</dbReference>
<dbReference type="AlphaFoldDB" id="A0A921TC54"/>
<accession>A0A921TC54</accession>
<dbReference type="SMART" id="SM00897">
    <property type="entry name" value="FIST"/>
    <property type="match status" value="1"/>
</dbReference>
<dbReference type="OrthoDB" id="9807948at2"/>
<feature type="domain" description="FIST" evidence="1">
    <location>
        <begin position="39"/>
        <end position="236"/>
    </location>
</feature>
<dbReference type="Pfam" id="PF10442">
    <property type="entry name" value="FIST_C"/>
    <property type="match status" value="1"/>
</dbReference>
<dbReference type="InterPro" id="IPR013702">
    <property type="entry name" value="FIST_domain_N"/>
</dbReference>